<proteinExistence type="predicted"/>
<comment type="caution">
    <text evidence="1">The sequence shown here is derived from an EMBL/GenBank/DDBJ whole genome shotgun (WGS) entry which is preliminary data.</text>
</comment>
<accession>A0A414AFV3</accession>
<gene>
    <name evidence="1" type="ORF">DW839_30710</name>
</gene>
<name>A0A414AFV3_9FIRM</name>
<dbReference type="EMBL" id="QSHZ01000060">
    <property type="protein sequence ID" value="RHC46665.1"/>
    <property type="molecule type" value="Genomic_DNA"/>
</dbReference>
<reference evidence="1 2" key="1">
    <citation type="submission" date="2018-08" db="EMBL/GenBank/DDBJ databases">
        <title>A genome reference for cultivated species of the human gut microbiota.</title>
        <authorList>
            <person name="Zou Y."/>
            <person name="Xue W."/>
            <person name="Luo G."/>
        </authorList>
    </citation>
    <scope>NUCLEOTIDE SEQUENCE [LARGE SCALE GENOMIC DNA]</scope>
    <source>
        <strain evidence="1 2">AM35-14</strain>
    </source>
</reference>
<sequence>MLLRPEMEYDTPMKYCTIKIDENLYPSVMQEYRLISEGLNVNMGKVTDCRIIRKYILEKPIAVFKPEPFKVECDDGHCSICYMGDNRLSIIEMEGTKMDFSKSMNPPEDGFDGQAEIKIFPDGKSWVVCPYCRKKQFPVNSGARIKNFQYLCRANTCKREMIVNIQ</sequence>
<evidence type="ECO:0000313" key="1">
    <source>
        <dbReference type="EMBL" id="RHC46665.1"/>
    </source>
</evidence>
<protein>
    <submittedName>
        <fullName evidence="1">Uncharacterized protein</fullName>
    </submittedName>
</protein>
<evidence type="ECO:0000313" key="2">
    <source>
        <dbReference type="Proteomes" id="UP000283975"/>
    </source>
</evidence>
<dbReference type="Proteomes" id="UP000283975">
    <property type="component" value="Unassembled WGS sequence"/>
</dbReference>
<organism evidence="1 2">
    <name type="scientific">Enterocloster bolteae</name>
    <dbReference type="NCBI Taxonomy" id="208479"/>
    <lineage>
        <taxon>Bacteria</taxon>
        <taxon>Bacillati</taxon>
        <taxon>Bacillota</taxon>
        <taxon>Clostridia</taxon>
        <taxon>Lachnospirales</taxon>
        <taxon>Lachnospiraceae</taxon>
        <taxon>Enterocloster</taxon>
    </lineage>
</organism>
<dbReference type="AlphaFoldDB" id="A0A414AFV3"/>